<reference evidence="8" key="1">
    <citation type="submission" date="2019-09" db="EMBL/GenBank/DDBJ databases">
        <title>Draft genome information of white flower Hibiscus syriacus.</title>
        <authorList>
            <person name="Kim Y.-M."/>
        </authorList>
    </citation>
    <scope>NUCLEOTIDE SEQUENCE [LARGE SCALE GENOMIC DNA]</scope>
    <source>
        <strain evidence="8">YM2019G1</strain>
    </source>
</reference>
<dbReference type="PROSITE" id="PS50011">
    <property type="entry name" value="PROTEIN_KINASE_DOM"/>
    <property type="match status" value="1"/>
</dbReference>
<keyword evidence="2" id="KW-0808">Transferase</keyword>
<evidence type="ECO:0000256" key="2">
    <source>
        <dbReference type="ARBA" id="ARBA00022679"/>
    </source>
</evidence>
<accession>A0A6A3AF92</accession>
<keyword evidence="3" id="KW-0547">Nucleotide-binding</keyword>
<evidence type="ECO:0000256" key="4">
    <source>
        <dbReference type="ARBA" id="ARBA00022777"/>
    </source>
</evidence>
<dbReference type="PANTHER" id="PTHR24353">
    <property type="entry name" value="CYCLIC NUCLEOTIDE-DEPENDENT PROTEIN KINASE"/>
    <property type="match status" value="1"/>
</dbReference>
<keyword evidence="4 8" id="KW-0418">Kinase</keyword>
<dbReference type="Proteomes" id="UP000436088">
    <property type="component" value="Unassembled WGS sequence"/>
</dbReference>
<dbReference type="InterPro" id="IPR011993">
    <property type="entry name" value="PH-like_dom_sf"/>
</dbReference>
<dbReference type="AlphaFoldDB" id="A0A6A3AF92"/>
<name>A0A6A3AF92_HIBSY</name>
<dbReference type="Gene3D" id="1.10.510.10">
    <property type="entry name" value="Transferase(Phosphotransferase) domain 1"/>
    <property type="match status" value="1"/>
</dbReference>
<dbReference type="InterPro" id="IPR000719">
    <property type="entry name" value="Prot_kinase_dom"/>
</dbReference>
<dbReference type="EMBL" id="VEPZ02001022">
    <property type="protein sequence ID" value="KAE8701522.1"/>
    <property type="molecule type" value="Genomic_DNA"/>
</dbReference>
<feature type="domain" description="Protein kinase" evidence="7">
    <location>
        <begin position="1"/>
        <end position="140"/>
    </location>
</feature>
<dbReference type="SUPFAM" id="SSF50729">
    <property type="entry name" value="PH domain-like"/>
    <property type="match status" value="1"/>
</dbReference>
<evidence type="ECO:0000313" key="8">
    <source>
        <dbReference type="EMBL" id="KAE8701522.1"/>
    </source>
</evidence>
<proteinExistence type="predicted"/>
<evidence type="ECO:0000256" key="3">
    <source>
        <dbReference type="ARBA" id="ARBA00022741"/>
    </source>
</evidence>
<dbReference type="PANTHER" id="PTHR24353:SF37">
    <property type="entry name" value="CAMP-DEPENDENT PROTEIN KINASE CATALYTIC SUBUNIT PRKX"/>
    <property type="match status" value="1"/>
</dbReference>
<evidence type="ECO:0000256" key="6">
    <source>
        <dbReference type="SAM" id="MobiDB-lite"/>
    </source>
</evidence>
<gene>
    <name evidence="8" type="ORF">F3Y22_tig00110546pilonHSYRG00005</name>
</gene>
<feature type="compositionally biased region" description="Basic and acidic residues" evidence="6">
    <location>
        <begin position="1"/>
        <end position="10"/>
    </location>
</feature>
<dbReference type="InterPro" id="IPR011009">
    <property type="entry name" value="Kinase-like_dom_sf"/>
</dbReference>
<sequence length="261" mass="29332">MLTKEKDFDPKLGNQGANNNNDDDEKNANLLTAAYVPAEVLNSSPATFGITSLFCLTYSNRNDIWALGCTLYQMLSGTSPFKDTSEWLIFQRIIARDIRFPNYFSEEAKDLIDHLMDTDPSRRAGVGPEGYAALKRHPFFRGVDWSNVRAGTPPKLALQSGQFLEAGESVLMISMVKKLQKLSSKKVQLILTNKPKLIYVNPTKMVVKGNIIWSDNSSDLSVQVTSPSQFKICTSKKVLSFEDAKQRAWQWKKAIESLQNQ</sequence>
<feature type="region of interest" description="Disordered" evidence="6">
    <location>
        <begin position="1"/>
        <end position="25"/>
    </location>
</feature>
<dbReference type="GO" id="GO:0005952">
    <property type="term" value="C:cAMP-dependent protein kinase complex"/>
    <property type="evidence" value="ECO:0007669"/>
    <property type="project" value="TreeGrafter"/>
</dbReference>
<dbReference type="Pfam" id="PF14593">
    <property type="entry name" value="PH_3"/>
    <property type="match status" value="1"/>
</dbReference>
<organism evidence="8 9">
    <name type="scientific">Hibiscus syriacus</name>
    <name type="common">Rose of Sharon</name>
    <dbReference type="NCBI Taxonomy" id="106335"/>
    <lineage>
        <taxon>Eukaryota</taxon>
        <taxon>Viridiplantae</taxon>
        <taxon>Streptophyta</taxon>
        <taxon>Embryophyta</taxon>
        <taxon>Tracheophyta</taxon>
        <taxon>Spermatophyta</taxon>
        <taxon>Magnoliopsida</taxon>
        <taxon>eudicotyledons</taxon>
        <taxon>Gunneridae</taxon>
        <taxon>Pentapetalae</taxon>
        <taxon>rosids</taxon>
        <taxon>malvids</taxon>
        <taxon>Malvales</taxon>
        <taxon>Malvaceae</taxon>
        <taxon>Malvoideae</taxon>
        <taxon>Hibiscus</taxon>
    </lineage>
</organism>
<comment type="caution">
    <text evidence="8">The sequence shown here is derived from an EMBL/GenBank/DDBJ whole genome shotgun (WGS) entry which is preliminary data.</text>
</comment>
<protein>
    <submittedName>
        <fullName evidence="8">3-phosphoinositide-dependent protein kinase 1</fullName>
    </submittedName>
</protein>
<keyword evidence="5" id="KW-0067">ATP-binding</keyword>
<evidence type="ECO:0000259" key="7">
    <source>
        <dbReference type="PROSITE" id="PS50011"/>
    </source>
</evidence>
<dbReference type="SUPFAM" id="SSF56112">
    <property type="entry name" value="Protein kinase-like (PK-like)"/>
    <property type="match status" value="1"/>
</dbReference>
<evidence type="ECO:0000313" key="9">
    <source>
        <dbReference type="Proteomes" id="UP000436088"/>
    </source>
</evidence>
<evidence type="ECO:0000256" key="5">
    <source>
        <dbReference type="ARBA" id="ARBA00022840"/>
    </source>
</evidence>
<dbReference type="GO" id="GO:0005524">
    <property type="term" value="F:ATP binding"/>
    <property type="evidence" value="ECO:0007669"/>
    <property type="project" value="UniProtKB-KW"/>
</dbReference>
<evidence type="ECO:0000256" key="1">
    <source>
        <dbReference type="ARBA" id="ARBA00022527"/>
    </source>
</evidence>
<dbReference type="InterPro" id="IPR033931">
    <property type="entry name" value="PDK1-typ_PH"/>
</dbReference>
<keyword evidence="9" id="KW-1185">Reference proteome</keyword>
<dbReference type="Gene3D" id="2.30.29.30">
    <property type="entry name" value="Pleckstrin-homology domain (PH domain)/Phosphotyrosine-binding domain (PTB)"/>
    <property type="match status" value="1"/>
</dbReference>
<keyword evidence="1" id="KW-0723">Serine/threonine-protein kinase</keyword>
<dbReference type="GO" id="GO:0004691">
    <property type="term" value="F:cAMP-dependent protein kinase activity"/>
    <property type="evidence" value="ECO:0007669"/>
    <property type="project" value="TreeGrafter"/>
</dbReference>
<dbReference type="FunFam" id="2.30.29.30:FF:000305">
    <property type="entry name" value="3-phosphoinositide-dependent protein kinase 1"/>
    <property type="match status" value="1"/>
</dbReference>
<dbReference type="Pfam" id="PF00069">
    <property type="entry name" value="Pkinase"/>
    <property type="match status" value="1"/>
</dbReference>